<protein>
    <submittedName>
        <fullName evidence="2">Auxilin-like protein 1</fullName>
    </submittedName>
</protein>
<accession>A0A183EPZ2</accession>
<evidence type="ECO:0000256" key="1">
    <source>
        <dbReference type="SAM" id="MobiDB-lite"/>
    </source>
</evidence>
<reference evidence="2" key="1">
    <citation type="submission" date="2016-06" db="UniProtKB">
        <authorList>
            <consortium name="WormBaseParasite"/>
        </authorList>
    </citation>
    <scope>IDENTIFICATION</scope>
</reference>
<feature type="region of interest" description="Disordered" evidence="1">
    <location>
        <begin position="31"/>
        <end position="74"/>
    </location>
</feature>
<sequence length="247" mass="27843">LTRLAAEEKERAAAREREIEIERKRLAEEMERAKKEEREEQRQKAESERRMKEANELKRRQEEAEESARKAAFEQERLRQQAVAAAAAREKEECFKRICHYGAISSRAEAEISARSIRKSAVFLAGNISKWRRKIHITEGDQTDVARAGVWGAASQKLTWRQNSQPESVIMPSRQMAWGGAGAVSDTIAASNDGSSSENGSKARSKRGAHGASKSERSVKSNSANAEHEVCCQLREIRLFFFLLKIA</sequence>
<feature type="region of interest" description="Disordered" evidence="1">
    <location>
        <begin position="188"/>
        <end position="222"/>
    </location>
</feature>
<evidence type="ECO:0000313" key="2">
    <source>
        <dbReference type="WBParaSite" id="GPUH_0002306101-mRNA-1"/>
    </source>
</evidence>
<dbReference type="AlphaFoldDB" id="A0A183EPZ2"/>
<dbReference type="WBParaSite" id="GPUH_0002306101-mRNA-1">
    <property type="protein sequence ID" value="GPUH_0002306101-mRNA-1"/>
    <property type="gene ID" value="GPUH_0002306101"/>
</dbReference>
<name>A0A183EPZ2_9BILA</name>
<feature type="compositionally biased region" description="Polar residues" evidence="1">
    <location>
        <begin position="188"/>
        <end position="202"/>
    </location>
</feature>
<proteinExistence type="predicted"/>
<organism evidence="2">
    <name type="scientific">Gongylonema pulchrum</name>
    <dbReference type="NCBI Taxonomy" id="637853"/>
    <lineage>
        <taxon>Eukaryota</taxon>
        <taxon>Metazoa</taxon>
        <taxon>Ecdysozoa</taxon>
        <taxon>Nematoda</taxon>
        <taxon>Chromadorea</taxon>
        <taxon>Rhabditida</taxon>
        <taxon>Spirurina</taxon>
        <taxon>Spiruromorpha</taxon>
        <taxon>Spiruroidea</taxon>
        <taxon>Gongylonematidae</taxon>
        <taxon>Gongylonema</taxon>
    </lineage>
</organism>